<evidence type="ECO:0000259" key="4">
    <source>
        <dbReference type="Pfam" id="PF13947"/>
    </source>
</evidence>
<feature type="chain" id="PRO_5035452268" description="Wall-associated receptor kinase galacturonan-binding domain-containing protein" evidence="3">
    <location>
        <begin position="27"/>
        <end position="295"/>
    </location>
</feature>
<evidence type="ECO:0000313" key="6">
    <source>
        <dbReference type="Proteomes" id="UP000796880"/>
    </source>
</evidence>
<dbReference type="GO" id="GO:0030247">
    <property type="term" value="F:polysaccharide binding"/>
    <property type="evidence" value="ECO:0007669"/>
    <property type="project" value="InterPro"/>
</dbReference>
<dbReference type="OrthoDB" id="1146903at2759"/>
<feature type="signal peptide" evidence="3">
    <location>
        <begin position="1"/>
        <end position="26"/>
    </location>
</feature>
<keyword evidence="6" id="KW-1185">Reference proteome</keyword>
<evidence type="ECO:0000256" key="3">
    <source>
        <dbReference type="SAM" id="SignalP"/>
    </source>
</evidence>
<proteinExistence type="predicted"/>
<feature type="domain" description="Wall-associated receptor kinase galacturonan-binding" evidence="4">
    <location>
        <begin position="35"/>
        <end position="98"/>
    </location>
</feature>
<comment type="caution">
    <text evidence="5">The sequence shown here is derived from an EMBL/GenBank/DDBJ whole genome shotgun (WGS) entry which is preliminary data.</text>
</comment>
<reference evidence="5" key="1">
    <citation type="submission" date="2020-03" db="EMBL/GenBank/DDBJ databases">
        <title>A high-quality chromosome-level genome assembly of a woody plant with both climbing and erect habits, Rhamnella rubrinervis.</title>
        <authorList>
            <person name="Lu Z."/>
            <person name="Yang Y."/>
            <person name="Zhu X."/>
            <person name="Sun Y."/>
        </authorList>
    </citation>
    <scope>NUCLEOTIDE SEQUENCE</scope>
    <source>
        <strain evidence="5">BYM</strain>
        <tissue evidence="5">Leaf</tissue>
    </source>
</reference>
<evidence type="ECO:0000313" key="5">
    <source>
        <dbReference type="EMBL" id="KAF3432841.1"/>
    </source>
</evidence>
<dbReference type="GO" id="GO:0016020">
    <property type="term" value="C:membrane"/>
    <property type="evidence" value="ECO:0007669"/>
    <property type="project" value="UniProtKB-SubCell"/>
</dbReference>
<gene>
    <name evidence="5" type="ORF">FNV43_RR23943</name>
</gene>
<sequence length="295" mass="33197">MDEVRPCYTGFVTLMVLVLLQITCRADDNYTNSTCFPSSCGNLRNISTPFRLTGDPENCGDKRYSLYCENNITVLYLFSRKYYVHEINYPLYTIRLADAGIQRDNCSSIPSYSLTSYDLNSPLFSTAYYRLKRNESLLGRNSLSTLTRIELTKLIIYLNCANPVTSHLYVNTAPCINATNTSSSSLKHSYVLVGGSTALQLRASCQIEQMFVTSNKAGMFDGGNNMSYVSVHNQLLHGFELSWLDAVRDPQNESRCYLDDSKQVHCVSLCSYNSEVDNHYYGVEAIEQCGEINTA</sequence>
<dbReference type="InterPro" id="IPR025287">
    <property type="entry name" value="WAK_GUB"/>
</dbReference>
<dbReference type="EMBL" id="VOIH02000011">
    <property type="protein sequence ID" value="KAF3432841.1"/>
    <property type="molecule type" value="Genomic_DNA"/>
</dbReference>
<dbReference type="PANTHER" id="PTHR33138:SF30">
    <property type="entry name" value="LEAF RUST 10 DISEASE-RESISTANCE LOCUS RECEPTOR-LIKE PROTEIN KINASE-LIKE 2.7"/>
    <property type="match status" value="1"/>
</dbReference>
<dbReference type="AlphaFoldDB" id="A0A8K0DQ80"/>
<comment type="subcellular location">
    <subcellularLocation>
        <location evidence="1">Membrane</location>
        <topology evidence="1">Single-pass membrane protein</topology>
    </subcellularLocation>
</comment>
<organism evidence="5 6">
    <name type="scientific">Rhamnella rubrinervis</name>
    <dbReference type="NCBI Taxonomy" id="2594499"/>
    <lineage>
        <taxon>Eukaryota</taxon>
        <taxon>Viridiplantae</taxon>
        <taxon>Streptophyta</taxon>
        <taxon>Embryophyta</taxon>
        <taxon>Tracheophyta</taxon>
        <taxon>Spermatophyta</taxon>
        <taxon>Magnoliopsida</taxon>
        <taxon>eudicotyledons</taxon>
        <taxon>Gunneridae</taxon>
        <taxon>Pentapetalae</taxon>
        <taxon>rosids</taxon>
        <taxon>fabids</taxon>
        <taxon>Rosales</taxon>
        <taxon>Rhamnaceae</taxon>
        <taxon>rhamnoid group</taxon>
        <taxon>Rhamneae</taxon>
        <taxon>Rhamnella</taxon>
    </lineage>
</organism>
<evidence type="ECO:0000256" key="1">
    <source>
        <dbReference type="ARBA" id="ARBA00004167"/>
    </source>
</evidence>
<dbReference type="PANTHER" id="PTHR33138">
    <property type="entry name" value="OS01G0690200 PROTEIN"/>
    <property type="match status" value="1"/>
</dbReference>
<dbReference type="Proteomes" id="UP000796880">
    <property type="component" value="Unassembled WGS sequence"/>
</dbReference>
<evidence type="ECO:0000256" key="2">
    <source>
        <dbReference type="ARBA" id="ARBA00022729"/>
    </source>
</evidence>
<dbReference type="Pfam" id="PF13947">
    <property type="entry name" value="GUB_WAK_bind"/>
    <property type="match status" value="1"/>
</dbReference>
<keyword evidence="2 3" id="KW-0732">Signal</keyword>
<protein>
    <recommendedName>
        <fullName evidence="4">Wall-associated receptor kinase galacturonan-binding domain-containing protein</fullName>
    </recommendedName>
</protein>
<accession>A0A8K0DQ80</accession>
<name>A0A8K0DQ80_9ROSA</name>